<name>A0ABV2VK37_9ACTN</name>
<feature type="region of interest" description="Disordered" evidence="1">
    <location>
        <begin position="240"/>
        <end position="267"/>
    </location>
</feature>
<comment type="caution">
    <text evidence="2">The sequence shown here is derived from an EMBL/GenBank/DDBJ whole genome shotgun (WGS) entry which is preliminary data.</text>
</comment>
<sequence>MRMALSDVPVRRLADVPALRGVLHEAFPRELQHLQDVPLGNGLLDPPGQDGGGVLRAASSTRADRVSIDALVGSEQGDAGLFEFVLDLRAVVGRASYALNRFADHRDESPVGPLGLCEQVSDAAVARHRDVEGLVGVALTAQVQERPARFDVVEVGHDHEAGRQLDVHAVQLTRDGERRILPVLGRGTGEEGDWHDRRNVVVRPVLVGHLHEPVKDADVHVIGFICDCCHFPSQGCRRGPAAQWPTAGRREWRGPVSPEASLPRVPK</sequence>
<accession>A0ABV2VK37</accession>
<evidence type="ECO:0000313" key="3">
    <source>
        <dbReference type="Proteomes" id="UP001550348"/>
    </source>
</evidence>
<dbReference type="Proteomes" id="UP001550348">
    <property type="component" value="Unassembled WGS sequence"/>
</dbReference>
<evidence type="ECO:0000313" key="2">
    <source>
        <dbReference type="EMBL" id="MEU0153175.1"/>
    </source>
</evidence>
<dbReference type="RefSeq" id="WP_355665023.1">
    <property type="nucleotide sequence ID" value="NZ_JBEXRX010000036.1"/>
</dbReference>
<organism evidence="2 3">
    <name type="scientific">Micromonospora fulviviridis</name>
    <dbReference type="NCBI Taxonomy" id="47860"/>
    <lineage>
        <taxon>Bacteria</taxon>
        <taxon>Bacillati</taxon>
        <taxon>Actinomycetota</taxon>
        <taxon>Actinomycetes</taxon>
        <taxon>Micromonosporales</taxon>
        <taxon>Micromonosporaceae</taxon>
        <taxon>Micromonospora</taxon>
    </lineage>
</organism>
<dbReference type="EMBL" id="JBEXRX010000036">
    <property type="protein sequence ID" value="MEU0153175.1"/>
    <property type="molecule type" value="Genomic_DNA"/>
</dbReference>
<gene>
    <name evidence="2" type="ORF">ABZ071_14855</name>
</gene>
<evidence type="ECO:0000256" key="1">
    <source>
        <dbReference type="SAM" id="MobiDB-lite"/>
    </source>
</evidence>
<reference evidence="2 3" key="1">
    <citation type="submission" date="2024-06" db="EMBL/GenBank/DDBJ databases">
        <title>The Natural Products Discovery Center: Release of the First 8490 Sequenced Strains for Exploring Actinobacteria Biosynthetic Diversity.</title>
        <authorList>
            <person name="Kalkreuter E."/>
            <person name="Kautsar S.A."/>
            <person name="Yang D."/>
            <person name="Bader C.D."/>
            <person name="Teijaro C.N."/>
            <person name="Fluegel L."/>
            <person name="Davis C.M."/>
            <person name="Simpson J.R."/>
            <person name="Lauterbach L."/>
            <person name="Steele A.D."/>
            <person name="Gui C."/>
            <person name="Meng S."/>
            <person name="Li G."/>
            <person name="Viehrig K."/>
            <person name="Ye F."/>
            <person name="Su P."/>
            <person name="Kiefer A.F."/>
            <person name="Nichols A."/>
            <person name="Cepeda A.J."/>
            <person name="Yan W."/>
            <person name="Fan B."/>
            <person name="Jiang Y."/>
            <person name="Adhikari A."/>
            <person name="Zheng C.-J."/>
            <person name="Schuster L."/>
            <person name="Cowan T.M."/>
            <person name="Smanski M.J."/>
            <person name="Chevrette M.G."/>
            <person name="De Carvalho L.P.S."/>
            <person name="Shen B."/>
        </authorList>
    </citation>
    <scope>NUCLEOTIDE SEQUENCE [LARGE SCALE GENOMIC DNA]</scope>
    <source>
        <strain evidence="2 3">NPDC006286</strain>
    </source>
</reference>
<proteinExistence type="predicted"/>
<keyword evidence="3" id="KW-1185">Reference proteome</keyword>
<protein>
    <submittedName>
        <fullName evidence="2">Uncharacterized protein</fullName>
    </submittedName>
</protein>